<keyword evidence="1" id="KW-1133">Transmembrane helix</keyword>
<feature type="transmembrane region" description="Helical" evidence="1">
    <location>
        <begin position="6"/>
        <end position="25"/>
    </location>
</feature>
<evidence type="ECO:0000313" key="2">
    <source>
        <dbReference type="EMBL" id="PSS31245.1"/>
    </source>
</evidence>
<feature type="transmembrane region" description="Helical" evidence="1">
    <location>
        <begin position="37"/>
        <end position="56"/>
    </location>
</feature>
<keyword evidence="2" id="KW-0413">Isomerase</keyword>
<dbReference type="InParanoid" id="A0A2R6RMP9"/>
<dbReference type="Gramene" id="PSS31245">
    <property type="protein sequence ID" value="PSS31245"/>
    <property type="gene ID" value="CEY00_Acc04541"/>
</dbReference>
<comment type="caution">
    <text evidence="2">The sequence shown here is derived from an EMBL/GenBank/DDBJ whole genome shotgun (WGS) entry which is preliminary data.</text>
</comment>
<dbReference type="OrthoDB" id="1723061at2759"/>
<proteinExistence type="predicted"/>
<evidence type="ECO:0000256" key="1">
    <source>
        <dbReference type="SAM" id="Phobius"/>
    </source>
</evidence>
<sequence>MGVSDVVAGNLTTLYLVVIAAMKAYGLATGQSFNGGFVLLVSTAVVGVVLILSVIWDVSRKAAKTLTRVHDSGGTDTCRGGICWHGVSVRSPASQLRFRLPQQHPNNLL</sequence>
<reference evidence="3" key="2">
    <citation type="journal article" date="2018" name="BMC Genomics">
        <title>A manually annotated Actinidia chinensis var. chinensis (kiwifruit) genome highlights the challenges associated with draft genomes and gene prediction in plants.</title>
        <authorList>
            <person name="Pilkington S.M."/>
            <person name="Crowhurst R."/>
            <person name="Hilario E."/>
            <person name="Nardozza S."/>
            <person name="Fraser L."/>
            <person name="Peng Y."/>
            <person name="Gunaseelan K."/>
            <person name="Simpson R."/>
            <person name="Tahir J."/>
            <person name="Deroles S.C."/>
            <person name="Templeton K."/>
            <person name="Luo Z."/>
            <person name="Davy M."/>
            <person name="Cheng C."/>
            <person name="McNeilage M."/>
            <person name="Scaglione D."/>
            <person name="Liu Y."/>
            <person name="Zhang Q."/>
            <person name="Datson P."/>
            <person name="De Silva N."/>
            <person name="Gardiner S.E."/>
            <person name="Bassett H."/>
            <person name="Chagne D."/>
            <person name="McCallum J."/>
            <person name="Dzierzon H."/>
            <person name="Deng C."/>
            <person name="Wang Y.Y."/>
            <person name="Barron L."/>
            <person name="Manako K."/>
            <person name="Bowen J."/>
            <person name="Foster T.M."/>
            <person name="Erridge Z.A."/>
            <person name="Tiffin H."/>
            <person name="Waite C.N."/>
            <person name="Davies K.M."/>
            <person name="Grierson E.P."/>
            <person name="Laing W.A."/>
            <person name="Kirk R."/>
            <person name="Chen X."/>
            <person name="Wood M."/>
            <person name="Montefiori M."/>
            <person name="Brummell D.A."/>
            <person name="Schwinn K.E."/>
            <person name="Catanach A."/>
            <person name="Fullerton C."/>
            <person name="Li D."/>
            <person name="Meiyalaghan S."/>
            <person name="Nieuwenhuizen N."/>
            <person name="Read N."/>
            <person name="Prakash R."/>
            <person name="Hunter D."/>
            <person name="Zhang H."/>
            <person name="McKenzie M."/>
            <person name="Knabel M."/>
            <person name="Harris A."/>
            <person name="Allan A.C."/>
            <person name="Gleave A."/>
            <person name="Chen A."/>
            <person name="Janssen B.J."/>
            <person name="Plunkett B."/>
            <person name="Ampomah-Dwamena C."/>
            <person name="Voogd C."/>
            <person name="Leif D."/>
            <person name="Lafferty D."/>
            <person name="Souleyre E.J.F."/>
            <person name="Varkonyi-Gasic E."/>
            <person name="Gambi F."/>
            <person name="Hanley J."/>
            <person name="Yao J.L."/>
            <person name="Cheung J."/>
            <person name="David K.M."/>
            <person name="Warren B."/>
            <person name="Marsh K."/>
            <person name="Snowden K.C."/>
            <person name="Lin-Wang K."/>
            <person name="Brian L."/>
            <person name="Martinez-Sanchez M."/>
            <person name="Wang M."/>
            <person name="Ileperuma N."/>
            <person name="Macnee N."/>
            <person name="Campin R."/>
            <person name="McAtee P."/>
            <person name="Drummond R.S.M."/>
            <person name="Espley R.V."/>
            <person name="Ireland H.S."/>
            <person name="Wu R."/>
            <person name="Atkinson R.G."/>
            <person name="Karunairetnam S."/>
            <person name="Bulley S."/>
            <person name="Chunkath S."/>
            <person name="Hanley Z."/>
            <person name="Storey R."/>
            <person name="Thrimawithana A.H."/>
            <person name="Thomson S."/>
            <person name="David C."/>
            <person name="Testolin R."/>
            <person name="Huang H."/>
            <person name="Hellens R.P."/>
            <person name="Schaffer R.J."/>
        </authorList>
    </citation>
    <scope>NUCLEOTIDE SEQUENCE [LARGE SCALE GENOMIC DNA]</scope>
    <source>
        <strain evidence="3">cv. Red5</strain>
    </source>
</reference>
<protein>
    <submittedName>
        <fullName evidence="2">Peptidyl-prolyl cis-trans isomerase</fullName>
    </submittedName>
</protein>
<reference evidence="2 3" key="1">
    <citation type="submission" date="2017-07" db="EMBL/GenBank/DDBJ databases">
        <title>An improved, manually edited Actinidia chinensis var. chinensis (kiwifruit) genome highlights the challenges associated with draft genomes and gene prediction in plants.</title>
        <authorList>
            <person name="Pilkington S."/>
            <person name="Crowhurst R."/>
            <person name="Hilario E."/>
            <person name="Nardozza S."/>
            <person name="Fraser L."/>
            <person name="Peng Y."/>
            <person name="Gunaseelan K."/>
            <person name="Simpson R."/>
            <person name="Tahir J."/>
            <person name="Deroles S."/>
            <person name="Templeton K."/>
            <person name="Luo Z."/>
            <person name="Davy M."/>
            <person name="Cheng C."/>
            <person name="Mcneilage M."/>
            <person name="Scaglione D."/>
            <person name="Liu Y."/>
            <person name="Zhang Q."/>
            <person name="Datson P."/>
            <person name="De Silva N."/>
            <person name="Gardiner S."/>
            <person name="Bassett H."/>
            <person name="Chagne D."/>
            <person name="Mccallum J."/>
            <person name="Dzierzon H."/>
            <person name="Deng C."/>
            <person name="Wang Y.-Y."/>
            <person name="Barron N."/>
            <person name="Manako K."/>
            <person name="Bowen J."/>
            <person name="Foster T."/>
            <person name="Erridge Z."/>
            <person name="Tiffin H."/>
            <person name="Waite C."/>
            <person name="Davies K."/>
            <person name="Grierson E."/>
            <person name="Laing W."/>
            <person name="Kirk R."/>
            <person name="Chen X."/>
            <person name="Wood M."/>
            <person name="Montefiori M."/>
            <person name="Brummell D."/>
            <person name="Schwinn K."/>
            <person name="Catanach A."/>
            <person name="Fullerton C."/>
            <person name="Li D."/>
            <person name="Meiyalaghan S."/>
            <person name="Nieuwenhuizen N."/>
            <person name="Read N."/>
            <person name="Prakash R."/>
            <person name="Hunter D."/>
            <person name="Zhang H."/>
            <person name="Mckenzie M."/>
            <person name="Knabel M."/>
            <person name="Harris A."/>
            <person name="Allan A."/>
            <person name="Chen A."/>
            <person name="Janssen B."/>
            <person name="Plunkett B."/>
            <person name="Dwamena C."/>
            <person name="Voogd C."/>
            <person name="Leif D."/>
            <person name="Lafferty D."/>
            <person name="Souleyre E."/>
            <person name="Varkonyi-Gasic E."/>
            <person name="Gambi F."/>
            <person name="Hanley J."/>
            <person name="Yao J.-L."/>
            <person name="Cheung J."/>
            <person name="David K."/>
            <person name="Warren B."/>
            <person name="Marsh K."/>
            <person name="Snowden K."/>
            <person name="Lin-Wang K."/>
            <person name="Brian L."/>
            <person name="Martinez-Sanchez M."/>
            <person name="Wang M."/>
            <person name="Ileperuma N."/>
            <person name="Macnee N."/>
            <person name="Campin R."/>
            <person name="Mcatee P."/>
            <person name="Drummond R."/>
            <person name="Espley R."/>
            <person name="Ireland H."/>
            <person name="Wu R."/>
            <person name="Atkinson R."/>
            <person name="Karunairetnam S."/>
            <person name="Bulley S."/>
            <person name="Chunkath S."/>
            <person name="Hanley Z."/>
            <person name="Storey R."/>
            <person name="Thrimawithana A."/>
            <person name="Thomson S."/>
            <person name="David C."/>
            <person name="Testolin R."/>
        </authorList>
    </citation>
    <scope>NUCLEOTIDE SEQUENCE [LARGE SCALE GENOMIC DNA]</scope>
    <source>
        <strain evidence="3">cv. Red5</strain>
        <tissue evidence="2">Young leaf</tissue>
    </source>
</reference>
<gene>
    <name evidence="2" type="ORF">CEY00_Acc04541</name>
</gene>
<dbReference type="AlphaFoldDB" id="A0A2R6RMP9"/>
<dbReference type="OMA" id="YVAVIAC"/>
<keyword evidence="1" id="KW-0472">Membrane</keyword>
<dbReference type="EMBL" id="NKQK01000004">
    <property type="protein sequence ID" value="PSS31245.1"/>
    <property type="molecule type" value="Genomic_DNA"/>
</dbReference>
<dbReference type="FunCoup" id="A0A2R6RMP9">
    <property type="interactions" value="75"/>
</dbReference>
<dbReference type="PANTHER" id="PTHR37714">
    <property type="entry name" value="PROTEIN, PUTATIVE-RELATED"/>
    <property type="match status" value="1"/>
</dbReference>
<name>A0A2R6RMP9_ACTCC</name>
<keyword evidence="3" id="KW-1185">Reference proteome</keyword>
<dbReference type="GO" id="GO:0016853">
    <property type="term" value="F:isomerase activity"/>
    <property type="evidence" value="ECO:0007669"/>
    <property type="project" value="UniProtKB-KW"/>
</dbReference>
<keyword evidence="1" id="KW-0812">Transmembrane</keyword>
<organism evidence="2 3">
    <name type="scientific">Actinidia chinensis var. chinensis</name>
    <name type="common">Chinese soft-hair kiwi</name>
    <dbReference type="NCBI Taxonomy" id="1590841"/>
    <lineage>
        <taxon>Eukaryota</taxon>
        <taxon>Viridiplantae</taxon>
        <taxon>Streptophyta</taxon>
        <taxon>Embryophyta</taxon>
        <taxon>Tracheophyta</taxon>
        <taxon>Spermatophyta</taxon>
        <taxon>Magnoliopsida</taxon>
        <taxon>eudicotyledons</taxon>
        <taxon>Gunneridae</taxon>
        <taxon>Pentapetalae</taxon>
        <taxon>asterids</taxon>
        <taxon>Ericales</taxon>
        <taxon>Actinidiaceae</taxon>
        <taxon>Actinidia</taxon>
    </lineage>
</organism>
<dbReference type="PANTHER" id="PTHR37714:SF1">
    <property type="entry name" value="PROTEIN, PUTATIVE-RELATED"/>
    <property type="match status" value="1"/>
</dbReference>
<accession>A0A2R6RMP9</accession>
<evidence type="ECO:0000313" key="3">
    <source>
        <dbReference type="Proteomes" id="UP000241394"/>
    </source>
</evidence>
<dbReference type="Proteomes" id="UP000241394">
    <property type="component" value="Chromosome LG4"/>
</dbReference>